<dbReference type="Pfam" id="PF20432">
    <property type="entry name" value="Xre-like-HTH"/>
    <property type="match status" value="1"/>
</dbReference>
<sequence>MTALAKVAPDAATVLTKAVVRASDALEINQKVLARILGNSPSTVSRMVQGEAQLRPNTGEWDAATALIRVYRSLGGLLDGNDQLIKLWMTTFNHDLAATPIETLETGGGVYQLGAYLDAYRGRF</sequence>
<evidence type="ECO:0000259" key="1">
    <source>
        <dbReference type="Pfam" id="PF09722"/>
    </source>
</evidence>
<dbReference type="Pfam" id="PF09722">
    <property type="entry name" value="Xre_MbcA_ParS_C"/>
    <property type="match status" value="1"/>
</dbReference>
<proteinExistence type="predicted"/>
<feature type="domain" description="Antitoxin Xre-like helix-turn-helix" evidence="2">
    <location>
        <begin position="8"/>
        <end position="60"/>
    </location>
</feature>
<dbReference type="Proteomes" id="UP000310016">
    <property type="component" value="Unassembled WGS sequence"/>
</dbReference>
<dbReference type="GO" id="GO:0003677">
    <property type="term" value="F:DNA binding"/>
    <property type="evidence" value="ECO:0007669"/>
    <property type="project" value="InterPro"/>
</dbReference>
<dbReference type="InterPro" id="IPR046847">
    <property type="entry name" value="Xre-like_HTH"/>
</dbReference>
<organism evidence="3 4">
    <name type="scientific">Chitiniphilus eburneus</name>
    <dbReference type="NCBI Taxonomy" id="2571148"/>
    <lineage>
        <taxon>Bacteria</taxon>
        <taxon>Pseudomonadati</taxon>
        <taxon>Pseudomonadota</taxon>
        <taxon>Betaproteobacteria</taxon>
        <taxon>Neisseriales</taxon>
        <taxon>Chitinibacteraceae</taxon>
        <taxon>Chitiniphilus</taxon>
    </lineage>
</organism>
<gene>
    <name evidence="3" type="ORF">FAZ21_14685</name>
</gene>
<name>A0A4U0PQR3_9NEIS</name>
<keyword evidence="4" id="KW-1185">Reference proteome</keyword>
<dbReference type="InterPro" id="IPR024467">
    <property type="entry name" value="Xre/MbcA/ParS-like_toxin-bd"/>
</dbReference>
<dbReference type="EMBL" id="SUMF01000020">
    <property type="protein sequence ID" value="TJZ69762.1"/>
    <property type="molecule type" value="Genomic_DNA"/>
</dbReference>
<feature type="domain" description="Antitoxin Xre/MbcA/ParS-like toxin-binding" evidence="1">
    <location>
        <begin position="77"/>
        <end position="122"/>
    </location>
</feature>
<reference evidence="3 4" key="1">
    <citation type="submission" date="2019-04" db="EMBL/GenBank/DDBJ databases">
        <title>Chitiniphilus eburnea sp. nov., a novel chitinolytic bacterium isolated from aquaculture sludge.</title>
        <authorList>
            <person name="Sheng M."/>
        </authorList>
    </citation>
    <scope>NUCLEOTIDE SEQUENCE [LARGE SCALE GENOMIC DNA]</scope>
    <source>
        <strain evidence="3 4">HX-2-15</strain>
    </source>
</reference>
<protein>
    <submittedName>
        <fullName evidence="3">DUF2384 domain-containing protein</fullName>
    </submittedName>
</protein>
<evidence type="ECO:0000313" key="3">
    <source>
        <dbReference type="EMBL" id="TJZ69762.1"/>
    </source>
</evidence>
<evidence type="ECO:0000313" key="4">
    <source>
        <dbReference type="Proteomes" id="UP000310016"/>
    </source>
</evidence>
<accession>A0A4U0PQR3</accession>
<dbReference type="OrthoDB" id="565125at2"/>
<comment type="caution">
    <text evidence="3">The sequence shown here is derived from an EMBL/GenBank/DDBJ whole genome shotgun (WGS) entry which is preliminary data.</text>
</comment>
<dbReference type="AlphaFoldDB" id="A0A4U0PQR3"/>
<dbReference type="RefSeq" id="WP_136774199.1">
    <property type="nucleotide sequence ID" value="NZ_SUMF01000020.1"/>
</dbReference>
<evidence type="ECO:0000259" key="2">
    <source>
        <dbReference type="Pfam" id="PF20432"/>
    </source>
</evidence>